<dbReference type="PANTHER" id="PTHR30005:SF0">
    <property type="entry name" value="RETROGRADE REGULATION PROTEIN 2"/>
    <property type="match status" value="1"/>
</dbReference>
<evidence type="ECO:0000313" key="3">
    <source>
        <dbReference type="EMBL" id="CAB4963853.1"/>
    </source>
</evidence>
<dbReference type="Gene3D" id="3.30.420.150">
    <property type="entry name" value="Exopolyphosphatase. Domain 2"/>
    <property type="match status" value="1"/>
</dbReference>
<dbReference type="InterPro" id="IPR043129">
    <property type="entry name" value="ATPase_NBD"/>
</dbReference>
<dbReference type="InterPro" id="IPR003695">
    <property type="entry name" value="Ppx_GppA_N"/>
</dbReference>
<dbReference type="PANTHER" id="PTHR30005">
    <property type="entry name" value="EXOPOLYPHOSPHATASE"/>
    <property type="match status" value="1"/>
</dbReference>
<proteinExistence type="predicted"/>
<sequence>MGVLDVGSNTVHLLLVDAHYGAAPTPASKLKIPLRLAEHLTATGDVDDEAITTLIGFIRDGQRLSEDMGATEVMAFATSAIREAGNGEEVLRRVREETGIALEVLSGEDEARMTFLAVRRWFGWSTGRLLVIDIGGGSLELASGIDEEPDIAVSLPLGAGRLTRSHLDGDPPSPEALRELRRYARAQVAEVARRVRRVGEPEIAAGSSKTLKQLARIAGAAPSSDGIYVRRTLTLTGLQSTVRRLAGMPAEERARIPGVSEGRAEQLIAGAVVAEAVMELLEVPEIVICPWALREGVILHRMDGLPS</sequence>
<dbReference type="Gene3D" id="3.30.420.40">
    <property type="match status" value="1"/>
</dbReference>
<dbReference type="CDD" id="cd24056">
    <property type="entry name" value="ASKHA_NBD_MtPPX1-like"/>
    <property type="match status" value="1"/>
</dbReference>
<keyword evidence="1" id="KW-0378">Hydrolase</keyword>
<organism evidence="3">
    <name type="scientific">freshwater metagenome</name>
    <dbReference type="NCBI Taxonomy" id="449393"/>
    <lineage>
        <taxon>unclassified sequences</taxon>
        <taxon>metagenomes</taxon>
        <taxon>ecological metagenomes</taxon>
    </lineage>
</organism>
<dbReference type="Pfam" id="PF02541">
    <property type="entry name" value="Ppx-GppA"/>
    <property type="match status" value="1"/>
</dbReference>
<dbReference type="GO" id="GO:0016462">
    <property type="term" value="F:pyrophosphatase activity"/>
    <property type="evidence" value="ECO:0007669"/>
    <property type="project" value="TreeGrafter"/>
</dbReference>
<feature type="domain" description="Ppx/GppA phosphatase N-terminal" evidence="2">
    <location>
        <begin position="21"/>
        <end position="302"/>
    </location>
</feature>
<dbReference type="InterPro" id="IPR050273">
    <property type="entry name" value="GppA/Ppx_hydrolase"/>
</dbReference>
<evidence type="ECO:0000256" key="1">
    <source>
        <dbReference type="ARBA" id="ARBA00022801"/>
    </source>
</evidence>
<dbReference type="EMBL" id="CAFBNE010000092">
    <property type="protein sequence ID" value="CAB4963853.1"/>
    <property type="molecule type" value="Genomic_DNA"/>
</dbReference>
<name>A0A6J7LAE9_9ZZZZ</name>
<accession>A0A6J7LAE9</accession>
<protein>
    <submittedName>
        <fullName evidence="3">Unannotated protein</fullName>
    </submittedName>
</protein>
<evidence type="ECO:0000259" key="2">
    <source>
        <dbReference type="Pfam" id="PF02541"/>
    </source>
</evidence>
<gene>
    <name evidence="3" type="ORF">UFOPK3772_02430</name>
</gene>
<dbReference type="SUPFAM" id="SSF53067">
    <property type="entry name" value="Actin-like ATPase domain"/>
    <property type="match status" value="2"/>
</dbReference>
<reference evidence="3" key="1">
    <citation type="submission" date="2020-05" db="EMBL/GenBank/DDBJ databases">
        <authorList>
            <person name="Chiriac C."/>
            <person name="Salcher M."/>
            <person name="Ghai R."/>
            <person name="Kavagutti S V."/>
        </authorList>
    </citation>
    <scope>NUCLEOTIDE SEQUENCE</scope>
</reference>
<dbReference type="AlphaFoldDB" id="A0A6J7LAE9"/>
<dbReference type="FunFam" id="3.30.420.150:FF:000006">
    <property type="entry name" value="Ppx/GppA family phosphatase"/>
    <property type="match status" value="1"/>
</dbReference>